<dbReference type="InterPro" id="IPR010730">
    <property type="entry name" value="HET"/>
</dbReference>
<dbReference type="PANTHER" id="PTHR24148:SF73">
    <property type="entry name" value="HET DOMAIN PROTEIN (AFU_ORTHOLOGUE AFUA_8G01020)"/>
    <property type="match status" value="1"/>
</dbReference>
<organism evidence="2 3">
    <name type="scientific">Achaetomium macrosporum</name>
    <dbReference type="NCBI Taxonomy" id="79813"/>
    <lineage>
        <taxon>Eukaryota</taxon>
        <taxon>Fungi</taxon>
        <taxon>Dikarya</taxon>
        <taxon>Ascomycota</taxon>
        <taxon>Pezizomycotina</taxon>
        <taxon>Sordariomycetes</taxon>
        <taxon>Sordariomycetidae</taxon>
        <taxon>Sordariales</taxon>
        <taxon>Chaetomiaceae</taxon>
        <taxon>Achaetomium</taxon>
    </lineage>
</organism>
<dbReference type="PANTHER" id="PTHR24148">
    <property type="entry name" value="ANKYRIN REPEAT DOMAIN-CONTAINING PROTEIN 39 HOMOLOG-RELATED"/>
    <property type="match status" value="1"/>
</dbReference>
<reference evidence="2" key="2">
    <citation type="submission" date="2023-05" db="EMBL/GenBank/DDBJ databases">
        <authorList>
            <consortium name="Lawrence Berkeley National Laboratory"/>
            <person name="Steindorff A."/>
            <person name="Hensen N."/>
            <person name="Bonometti L."/>
            <person name="Westerberg I."/>
            <person name="Brannstrom I.O."/>
            <person name="Guillou S."/>
            <person name="Cros-Aarteil S."/>
            <person name="Calhoun S."/>
            <person name="Haridas S."/>
            <person name="Kuo A."/>
            <person name="Mondo S."/>
            <person name="Pangilinan J."/>
            <person name="Riley R."/>
            <person name="Labutti K."/>
            <person name="Andreopoulos B."/>
            <person name="Lipzen A."/>
            <person name="Chen C."/>
            <person name="Yanf M."/>
            <person name="Daum C."/>
            <person name="Ng V."/>
            <person name="Clum A."/>
            <person name="Ohm R."/>
            <person name="Martin F."/>
            <person name="Silar P."/>
            <person name="Natvig D."/>
            <person name="Lalanne C."/>
            <person name="Gautier V."/>
            <person name="Ament-Velasquez S.L."/>
            <person name="Kruys A."/>
            <person name="Hutchinson M.I."/>
            <person name="Powell A.J."/>
            <person name="Barry K."/>
            <person name="Miller A.N."/>
            <person name="Grigoriev I.V."/>
            <person name="Debuchy R."/>
            <person name="Gladieux P."/>
            <person name="Thoren M.H."/>
            <person name="Johannesson H."/>
        </authorList>
    </citation>
    <scope>NUCLEOTIDE SEQUENCE</scope>
    <source>
        <strain evidence="2">CBS 532.94</strain>
    </source>
</reference>
<name>A0AAN7CCF7_9PEZI</name>
<proteinExistence type="predicted"/>
<comment type="caution">
    <text evidence="2">The sequence shown here is derived from an EMBL/GenBank/DDBJ whole genome shotgun (WGS) entry which is preliminary data.</text>
</comment>
<evidence type="ECO:0000259" key="1">
    <source>
        <dbReference type="Pfam" id="PF06985"/>
    </source>
</evidence>
<keyword evidence="3" id="KW-1185">Reference proteome</keyword>
<dbReference type="AlphaFoldDB" id="A0AAN7CCF7"/>
<dbReference type="EMBL" id="MU860095">
    <property type="protein sequence ID" value="KAK4238448.1"/>
    <property type="molecule type" value="Genomic_DNA"/>
</dbReference>
<dbReference type="Pfam" id="PF06985">
    <property type="entry name" value="HET"/>
    <property type="match status" value="1"/>
</dbReference>
<evidence type="ECO:0000313" key="3">
    <source>
        <dbReference type="Proteomes" id="UP001303760"/>
    </source>
</evidence>
<evidence type="ECO:0000313" key="2">
    <source>
        <dbReference type="EMBL" id="KAK4238448.1"/>
    </source>
</evidence>
<protein>
    <submittedName>
        <fullName evidence="2">Heterokaryon incompatibility protein-domain-containing protein</fullName>
    </submittedName>
</protein>
<accession>A0AAN7CCF7</accession>
<feature type="domain" description="Heterokaryon incompatibility" evidence="1">
    <location>
        <begin position="49"/>
        <end position="184"/>
    </location>
</feature>
<dbReference type="Proteomes" id="UP001303760">
    <property type="component" value="Unassembled WGS sequence"/>
</dbReference>
<gene>
    <name evidence="2" type="ORF">C8A03DRAFT_33535</name>
</gene>
<sequence length="383" mass="43632">MSVSSGTYPAESLSGEHDKIRLLIVSPGVGEEVIRCTLHVASFENPESYEALSYEWGEPGPTRIILVNGSAFNVGENLFQALRHLRLPDTDRVLWIDAICINQSDLQERNHQVQQMATVYRRAYQVVAWVGLETEESREAFEFLQAAFVFSPSNRKSLADHLGWQAVSKLCQRPYWRRVWIVQEICLARRLVVKCGASQIPWKLISELRTARKHIWPQYLSQGERAFMRSVTARIDQQREMRWRNGSVLWTLLETFQDSLCKEIHDRVYGFIGLASDCNGQKIPVDYSKSVSQLYEDVMRFHHEKFRGHTGIEPPHGSQLARLSEFLHRLLGPGLEAESAPSLSCSVPGSLVEITATRVVVIEEFLDSKRAAAYRASELANFL</sequence>
<dbReference type="InterPro" id="IPR052895">
    <property type="entry name" value="HetReg/Transcr_Mod"/>
</dbReference>
<reference evidence="2" key="1">
    <citation type="journal article" date="2023" name="Mol. Phylogenet. Evol.">
        <title>Genome-scale phylogeny and comparative genomics of the fungal order Sordariales.</title>
        <authorList>
            <person name="Hensen N."/>
            <person name="Bonometti L."/>
            <person name="Westerberg I."/>
            <person name="Brannstrom I.O."/>
            <person name="Guillou S."/>
            <person name="Cros-Aarteil S."/>
            <person name="Calhoun S."/>
            <person name="Haridas S."/>
            <person name="Kuo A."/>
            <person name="Mondo S."/>
            <person name="Pangilinan J."/>
            <person name="Riley R."/>
            <person name="LaButti K."/>
            <person name="Andreopoulos B."/>
            <person name="Lipzen A."/>
            <person name="Chen C."/>
            <person name="Yan M."/>
            <person name="Daum C."/>
            <person name="Ng V."/>
            <person name="Clum A."/>
            <person name="Steindorff A."/>
            <person name="Ohm R.A."/>
            <person name="Martin F."/>
            <person name="Silar P."/>
            <person name="Natvig D.O."/>
            <person name="Lalanne C."/>
            <person name="Gautier V."/>
            <person name="Ament-Velasquez S.L."/>
            <person name="Kruys A."/>
            <person name="Hutchinson M.I."/>
            <person name="Powell A.J."/>
            <person name="Barry K."/>
            <person name="Miller A.N."/>
            <person name="Grigoriev I.V."/>
            <person name="Debuchy R."/>
            <person name="Gladieux P."/>
            <person name="Hiltunen Thoren M."/>
            <person name="Johannesson H."/>
        </authorList>
    </citation>
    <scope>NUCLEOTIDE SEQUENCE</scope>
    <source>
        <strain evidence="2">CBS 532.94</strain>
    </source>
</reference>